<proteinExistence type="inferred from homology"/>
<feature type="compositionally biased region" description="Acidic residues" evidence="2">
    <location>
        <begin position="634"/>
        <end position="653"/>
    </location>
</feature>
<organism evidence="3 4">
    <name type="scientific">Glossina palpalis gambiensis</name>
    <dbReference type="NCBI Taxonomy" id="67801"/>
    <lineage>
        <taxon>Eukaryota</taxon>
        <taxon>Metazoa</taxon>
        <taxon>Ecdysozoa</taxon>
        <taxon>Arthropoda</taxon>
        <taxon>Hexapoda</taxon>
        <taxon>Insecta</taxon>
        <taxon>Pterygota</taxon>
        <taxon>Neoptera</taxon>
        <taxon>Endopterygota</taxon>
        <taxon>Diptera</taxon>
        <taxon>Brachycera</taxon>
        <taxon>Muscomorpha</taxon>
        <taxon>Hippoboscoidea</taxon>
        <taxon>Glossinidae</taxon>
        <taxon>Glossina</taxon>
    </lineage>
</organism>
<protein>
    <recommendedName>
        <fullName evidence="5">Serine/threonine-protein phosphatase 4 regulatory subunit 2</fullName>
    </recommendedName>
</protein>
<feature type="compositionally biased region" description="Basic and acidic residues" evidence="2">
    <location>
        <begin position="296"/>
        <end position="318"/>
    </location>
</feature>
<feature type="region of interest" description="Disordered" evidence="2">
    <location>
        <begin position="181"/>
        <end position="438"/>
    </location>
</feature>
<dbReference type="EMBL" id="JXJN01000712">
    <property type="status" value="NOT_ANNOTATED_CDS"/>
    <property type="molecule type" value="Genomic_DNA"/>
</dbReference>
<feature type="compositionally biased region" description="Basic and acidic residues" evidence="2">
    <location>
        <begin position="332"/>
        <end position="357"/>
    </location>
</feature>
<dbReference type="GO" id="GO:0030289">
    <property type="term" value="C:protein phosphatase 4 complex"/>
    <property type="evidence" value="ECO:0007669"/>
    <property type="project" value="InterPro"/>
</dbReference>
<evidence type="ECO:0000313" key="3">
    <source>
        <dbReference type="EnsemblMetazoa" id="GPPI002640-PA"/>
    </source>
</evidence>
<feature type="compositionally biased region" description="Basic and acidic residues" evidence="2">
    <location>
        <begin position="365"/>
        <end position="438"/>
    </location>
</feature>
<dbReference type="AlphaFoldDB" id="A0A1B0AN49"/>
<dbReference type="PANTHER" id="PTHR16487">
    <property type="entry name" value="PPP4R2-RELATED PROTEIN"/>
    <property type="match status" value="1"/>
</dbReference>
<dbReference type="InterPro" id="IPR015267">
    <property type="entry name" value="PPP4R2"/>
</dbReference>
<dbReference type="Proteomes" id="UP000092460">
    <property type="component" value="Unassembled WGS sequence"/>
</dbReference>
<dbReference type="GO" id="GO:0005737">
    <property type="term" value="C:cytoplasm"/>
    <property type="evidence" value="ECO:0007669"/>
    <property type="project" value="TreeGrafter"/>
</dbReference>
<feature type="compositionally biased region" description="Polar residues" evidence="2">
    <location>
        <begin position="212"/>
        <end position="223"/>
    </location>
</feature>
<dbReference type="VEuPathDB" id="VectorBase:GPPI002640"/>
<reference evidence="4" key="1">
    <citation type="submission" date="2015-01" db="EMBL/GenBank/DDBJ databases">
        <authorList>
            <person name="Aksoy S."/>
            <person name="Warren W."/>
            <person name="Wilson R.K."/>
        </authorList>
    </citation>
    <scope>NUCLEOTIDE SEQUENCE [LARGE SCALE GENOMIC DNA]</scope>
    <source>
        <strain evidence="4">IAEA</strain>
    </source>
</reference>
<evidence type="ECO:0000256" key="1">
    <source>
        <dbReference type="ARBA" id="ARBA00009207"/>
    </source>
</evidence>
<feature type="region of interest" description="Disordered" evidence="2">
    <location>
        <begin position="630"/>
        <end position="653"/>
    </location>
</feature>
<dbReference type="STRING" id="67801.A0A1B0AN49"/>
<feature type="compositionally biased region" description="Basic and acidic residues" evidence="2">
    <location>
        <begin position="195"/>
        <end position="211"/>
    </location>
</feature>
<sequence length="653" mass="74336">MVTMENAEEVMQILDRFTRLKQKEIPKELDEYLGYVAKTGDTVFKWSSLKYLFREKLLNVIKHFHDNSPRIDEIPNYPNVDPFNYESMKSSLLERLELFNAAPFTIQRLCELLIDPRKQYSRIDKFMRALEKNILVVSTVEPGRKRTESENGDSLDSVVNGDLSLDVNVDIDMEAESLFNMESTQNTQSSNGDVNKADVEEKKETEDKSNDNNKAVSIVTESLNVPHRADDDILPNPKRVKLNLPEEDVELEKQSQKKDLEKPKMLTGSAEVKKSVDNVEPKKEENMTLSEEDAESVNKKETKIEHKQQEEIQEKSIEQQESTKYQENTETVQEKTVDSKETIKADIEQTGKEENKKLSTITEIEETKDIAAGSEEKKLKSTVNEEDRKEEAVIEKQEVEKGEKEVTKERQESENSEKEKQQESAKTDTITHEEGGKHEFCREIIDLIKEDKKKEQKKEAVTTEIKEDKAENDIKKTEEREKLKTSTLIEEKKESKKITEVDVKTKEIPSTSKTLEETIVEVKEPVVILEPVKKLLEDNAVEEQADTVTQSIAATAREQEIVTASITTSETTAAVLPSLTLNDHPMIEDLAIEEVPPTVEEVVMAEPPPLTSEMTIEDVLQTTHTIVGMKTSATEDEPAGMEVDDTSQEAMDQ</sequence>
<feature type="compositionally biased region" description="Basic and acidic residues" evidence="2">
    <location>
        <begin position="271"/>
        <end position="286"/>
    </location>
</feature>
<dbReference type="EnsemblMetazoa" id="GPPI002640-RA">
    <property type="protein sequence ID" value="GPPI002640-PA"/>
    <property type="gene ID" value="GPPI002640"/>
</dbReference>
<keyword evidence="4" id="KW-1185">Reference proteome</keyword>
<evidence type="ECO:0000313" key="4">
    <source>
        <dbReference type="Proteomes" id="UP000092460"/>
    </source>
</evidence>
<dbReference type="GO" id="GO:0005634">
    <property type="term" value="C:nucleus"/>
    <property type="evidence" value="ECO:0007669"/>
    <property type="project" value="TreeGrafter"/>
</dbReference>
<dbReference type="GO" id="GO:0019888">
    <property type="term" value="F:protein phosphatase regulator activity"/>
    <property type="evidence" value="ECO:0007669"/>
    <property type="project" value="InterPro"/>
</dbReference>
<reference evidence="3" key="2">
    <citation type="submission" date="2020-05" db="UniProtKB">
        <authorList>
            <consortium name="EnsemblMetazoa"/>
        </authorList>
    </citation>
    <scope>IDENTIFICATION</scope>
    <source>
        <strain evidence="3">IAEA</strain>
    </source>
</reference>
<dbReference type="PANTHER" id="PTHR16487:SF0">
    <property type="entry name" value="PROTEIN PHOSPHATASE 4 REGULATORY SUBUNIT 2-RELATED"/>
    <property type="match status" value="1"/>
</dbReference>
<comment type="similarity">
    <text evidence="1">Belongs to the PPP4R2 family.</text>
</comment>
<accession>A0A1B0AN49</accession>
<feature type="compositionally biased region" description="Polar residues" evidence="2">
    <location>
        <begin position="181"/>
        <end position="193"/>
    </location>
</feature>
<evidence type="ECO:0008006" key="5">
    <source>
        <dbReference type="Google" id="ProtNLM"/>
    </source>
</evidence>
<evidence type="ECO:0000256" key="2">
    <source>
        <dbReference type="SAM" id="MobiDB-lite"/>
    </source>
</evidence>
<feature type="compositionally biased region" description="Basic and acidic residues" evidence="2">
    <location>
        <begin position="251"/>
        <end position="264"/>
    </location>
</feature>
<dbReference type="Pfam" id="PF09184">
    <property type="entry name" value="PPP4R2"/>
    <property type="match status" value="1"/>
</dbReference>
<name>A0A1B0AN49_9MUSC</name>
<feature type="region of interest" description="Disordered" evidence="2">
    <location>
        <begin position="452"/>
        <end position="472"/>
    </location>
</feature>